<dbReference type="InterPro" id="IPR028364">
    <property type="entry name" value="Ribosomal_uL1/biogenesis"/>
</dbReference>
<reference evidence="2" key="1">
    <citation type="submission" date="2021-01" db="UniProtKB">
        <authorList>
            <consortium name="EnsemblMetazoa"/>
        </authorList>
    </citation>
    <scope>IDENTIFICATION</scope>
</reference>
<dbReference type="InParanoid" id="A0A7M7M6B7"/>
<keyword evidence="3" id="KW-1185">Reference proteome</keyword>
<evidence type="ECO:0000256" key="1">
    <source>
        <dbReference type="SAM" id="MobiDB-lite"/>
    </source>
</evidence>
<proteinExistence type="predicted"/>
<dbReference type="Gene3D" id="3.40.50.790">
    <property type="match status" value="1"/>
</dbReference>
<evidence type="ECO:0000313" key="2">
    <source>
        <dbReference type="EnsemblMetazoa" id="XP_022652715"/>
    </source>
</evidence>
<dbReference type="AlphaFoldDB" id="A0A7M7M6B7"/>
<dbReference type="InterPro" id="IPR023674">
    <property type="entry name" value="Ribosomal_uL1-like"/>
</dbReference>
<dbReference type="OrthoDB" id="10251727at2759"/>
<dbReference type="EnsemblMetazoa" id="XM_022796980">
    <property type="protein sequence ID" value="XP_022652715"/>
    <property type="gene ID" value="LOC111246797"/>
</dbReference>
<feature type="compositionally biased region" description="Basic and acidic residues" evidence="1">
    <location>
        <begin position="546"/>
        <end position="559"/>
    </location>
</feature>
<dbReference type="RefSeq" id="XP_022652715.1">
    <property type="nucleotide sequence ID" value="XM_022796980.1"/>
</dbReference>
<dbReference type="Pfam" id="PF00687">
    <property type="entry name" value="Ribosomal_L1"/>
    <property type="match status" value="1"/>
</dbReference>
<feature type="compositionally biased region" description="Basic residues" evidence="1">
    <location>
        <begin position="620"/>
        <end position="630"/>
    </location>
</feature>
<name>A0A7M7M6B7_VARDE</name>
<feature type="region of interest" description="Disordered" evidence="1">
    <location>
        <begin position="484"/>
        <end position="630"/>
    </location>
</feature>
<dbReference type="Proteomes" id="UP000594260">
    <property type="component" value="Unplaced"/>
</dbReference>
<evidence type="ECO:0000313" key="3">
    <source>
        <dbReference type="Proteomes" id="UP000594260"/>
    </source>
</evidence>
<dbReference type="KEGG" id="vde:111246797"/>
<organism evidence="2 3">
    <name type="scientific">Varroa destructor</name>
    <name type="common">Honeybee mite</name>
    <dbReference type="NCBI Taxonomy" id="109461"/>
    <lineage>
        <taxon>Eukaryota</taxon>
        <taxon>Metazoa</taxon>
        <taxon>Ecdysozoa</taxon>
        <taxon>Arthropoda</taxon>
        <taxon>Chelicerata</taxon>
        <taxon>Arachnida</taxon>
        <taxon>Acari</taxon>
        <taxon>Parasitiformes</taxon>
        <taxon>Mesostigmata</taxon>
        <taxon>Gamasina</taxon>
        <taxon>Dermanyssoidea</taxon>
        <taxon>Varroidae</taxon>
        <taxon>Varroa</taxon>
    </lineage>
</organism>
<protein>
    <recommendedName>
        <fullName evidence="4">Ribosomal protein L1</fullName>
    </recommendedName>
</protein>
<accession>A0A7M7M6B7</accession>
<dbReference type="CDD" id="cd00403">
    <property type="entry name" value="Ribosomal_L1"/>
    <property type="match status" value="1"/>
</dbReference>
<dbReference type="GeneID" id="111246797"/>
<sequence length="630" mass="71818">MSSQQRLVKTDQILEAVRAFRKVRDHEIAQKEKKSIIDEDDRQERFVNLQLTVKKMSACQKILMIPFTFPHCLLTEEDEICFIVGCKDSEKGNKRADHERYANEWKHKLRTMGIDREIHVMPVMQLETEFKSYEAKRKLCKAFDHFLCDHRIMFKMPKLLGTLFFRRRKMPIRVYIKDEDKLKQALEEAITRTLIHITPEGPNVSMKVGNLTDHSDQEITDNIRAILDSFIPEHLPGGEANVNSIHLASFVGKSVPMYVSFVSANSVDMSEIDKVFIDRQTPKEFEDTIDTMPGVRVKIRTDGKVIAIKDEEQKLDSDDLLDEDYLEVFRNQEFEERDEAKKRYIKHLARKAALRKVGKRFGSNMLKLPSHVPVPKPKALPKQVKMPKQSKPPAVPAFDTLQGYDDAEYNDNNDDKGDVEECPQLVPIEKKSEKIERKFDQMAAIKDKVAKSEKHQGFKVSKQSAATTLRIKLGRAATSEFTLTGTPRKSVKKVKRNSNFLIEPRTAKQKTLKGRETQSVAKSIASTPNNNKQSDEANTPRPILKSPRESLGKEKRKSVTFDFTPAGKLASMKTPKDGDPTPVYFETPSTDNGKASSRKRKSVAGGFELTPMHGANKLNSAKKAKRMSMK</sequence>
<feature type="compositionally biased region" description="Polar residues" evidence="1">
    <location>
        <begin position="517"/>
        <end position="532"/>
    </location>
</feature>
<dbReference type="SUPFAM" id="SSF56808">
    <property type="entry name" value="Ribosomal protein L1"/>
    <property type="match status" value="1"/>
</dbReference>
<dbReference type="InterPro" id="IPR016095">
    <property type="entry name" value="Ribosomal_uL1_3-a/b-sand"/>
</dbReference>
<evidence type="ECO:0008006" key="4">
    <source>
        <dbReference type="Google" id="ProtNLM"/>
    </source>
</evidence>